<organism evidence="1 2">
    <name type="scientific">Potamilus streckersoni</name>
    <dbReference type="NCBI Taxonomy" id="2493646"/>
    <lineage>
        <taxon>Eukaryota</taxon>
        <taxon>Metazoa</taxon>
        <taxon>Spiralia</taxon>
        <taxon>Lophotrochozoa</taxon>
        <taxon>Mollusca</taxon>
        <taxon>Bivalvia</taxon>
        <taxon>Autobranchia</taxon>
        <taxon>Heteroconchia</taxon>
        <taxon>Palaeoheterodonta</taxon>
        <taxon>Unionida</taxon>
        <taxon>Unionoidea</taxon>
        <taxon>Unionidae</taxon>
        <taxon>Ambleminae</taxon>
        <taxon>Lampsilini</taxon>
        <taxon>Potamilus</taxon>
    </lineage>
</organism>
<reference evidence="1" key="3">
    <citation type="submission" date="2023-05" db="EMBL/GenBank/DDBJ databases">
        <authorList>
            <person name="Smith C.H."/>
        </authorList>
    </citation>
    <scope>NUCLEOTIDE SEQUENCE</scope>
    <source>
        <strain evidence="1">CHS0354</strain>
        <tissue evidence="1">Mantle</tissue>
    </source>
</reference>
<proteinExistence type="predicted"/>
<protein>
    <submittedName>
        <fullName evidence="1">Uncharacterized protein</fullName>
    </submittedName>
</protein>
<accession>A0AAE0TH77</accession>
<feature type="non-terminal residue" evidence="1">
    <location>
        <position position="92"/>
    </location>
</feature>
<name>A0AAE0TH77_9BIVA</name>
<evidence type="ECO:0000313" key="1">
    <source>
        <dbReference type="EMBL" id="KAK3610341.1"/>
    </source>
</evidence>
<reference evidence="1" key="1">
    <citation type="journal article" date="2021" name="Genome Biol. Evol.">
        <title>A High-Quality Reference Genome for a Parasitic Bivalve with Doubly Uniparental Inheritance (Bivalvia: Unionida).</title>
        <authorList>
            <person name="Smith C.H."/>
        </authorList>
    </citation>
    <scope>NUCLEOTIDE SEQUENCE</scope>
    <source>
        <strain evidence="1">CHS0354</strain>
    </source>
</reference>
<dbReference type="EMBL" id="JAEAOA010001777">
    <property type="protein sequence ID" value="KAK3610341.1"/>
    <property type="molecule type" value="Genomic_DNA"/>
</dbReference>
<gene>
    <name evidence="1" type="ORF">CHS0354_029809</name>
</gene>
<dbReference type="Proteomes" id="UP001195483">
    <property type="component" value="Unassembled WGS sequence"/>
</dbReference>
<comment type="caution">
    <text evidence="1">The sequence shown here is derived from an EMBL/GenBank/DDBJ whole genome shotgun (WGS) entry which is preliminary data.</text>
</comment>
<evidence type="ECO:0000313" key="2">
    <source>
        <dbReference type="Proteomes" id="UP001195483"/>
    </source>
</evidence>
<reference evidence="1" key="2">
    <citation type="journal article" date="2021" name="Genome Biol. Evol.">
        <title>Developing a high-quality reference genome for a parasitic bivalve with doubly uniparental inheritance (Bivalvia: Unionida).</title>
        <authorList>
            <person name="Smith C.H."/>
        </authorList>
    </citation>
    <scope>NUCLEOTIDE SEQUENCE</scope>
    <source>
        <strain evidence="1">CHS0354</strain>
        <tissue evidence="1">Mantle</tissue>
    </source>
</reference>
<sequence length="92" mass="10192">MGIGQPISRTGHNFPFMRPCHLGAVRCCCRPHLSNVSFFAACYRVPFPPSLSRRVSCHCDHCAEKNMVKGLQNLSPARPWIQLGTLTSGEAH</sequence>
<keyword evidence="2" id="KW-1185">Reference proteome</keyword>
<dbReference type="AlphaFoldDB" id="A0AAE0TH77"/>